<accession>A0A1Y0ZBY9</accession>
<reference evidence="2" key="2">
    <citation type="submission" date="2015-01" db="EMBL/GenBank/DDBJ databases">
        <title>Complete genome sequence of Methylobacterium aquaticum strain 22A.</title>
        <authorList>
            <person name="Tani A."/>
            <person name="Ogura Y."/>
            <person name="Hayashi T."/>
        </authorList>
    </citation>
    <scope>NUCLEOTIDE SEQUENCE [LARGE SCALE GENOMIC DNA]</scope>
    <source>
        <strain evidence="2">MA-22A</strain>
    </source>
</reference>
<protein>
    <submittedName>
        <fullName evidence="1">Uncharacterized protein</fullName>
    </submittedName>
</protein>
<evidence type="ECO:0000313" key="2">
    <source>
        <dbReference type="Proteomes" id="UP000061432"/>
    </source>
</evidence>
<evidence type="ECO:0000313" key="1">
    <source>
        <dbReference type="EMBL" id="BAR47081.1"/>
    </source>
</evidence>
<dbReference type="KEGG" id="maqu:Maq22A_c27875"/>
<dbReference type="AlphaFoldDB" id="A0A1Y0ZBY9"/>
<organism evidence="1 2">
    <name type="scientific">Methylobacterium aquaticum</name>
    <dbReference type="NCBI Taxonomy" id="270351"/>
    <lineage>
        <taxon>Bacteria</taxon>
        <taxon>Pseudomonadati</taxon>
        <taxon>Pseudomonadota</taxon>
        <taxon>Alphaproteobacteria</taxon>
        <taxon>Hyphomicrobiales</taxon>
        <taxon>Methylobacteriaceae</taxon>
        <taxon>Methylobacterium</taxon>
    </lineage>
</organism>
<sequence>MPSRSGCAPCPTAGRLGRASRCRREQDHMRRSALLPILMASTAALAEGQPSLIWLDMPRGKVSIEINGVEGNENGHGLVVNAPGGKDALIDSESLPEVVTKSGDSVLLRVFTGGNACPAMYAWLTYDREGLRATPTFGTCAEDGELVPGTGHPAFVLDKLGNGPGKIRYDFDGRTVRETAIRAGR</sequence>
<reference evidence="1 2" key="1">
    <citation type="journal article" date="2015" name="Genome Announc.">
        <title>Complete Genome Sequence of Methylobacterium aquaticum Strain 22A, Isolated from Racomitrium japonicum Moss.</title>
        <authorList>
            <person name="Tani A."/>
            <person name="Ogura Y."/>
            <person name="Hayashi T."/>
            <person name="Kimbara K."/>
        </authorList>
    </citation>
    <scope>NUCLEOTIDE SEQUENCE [LARGE SCALE GENOMIC DNA]</scope>
    <source>
        <strain evidence="1 2">MA-22A</strain>
    </source>
</reference>
<dbReference type="EMBL" id="AP014704">
    <property type="protein sequence ID" value="BAR47081.1"/>
    <property type="molecule type" value="Genomic_DNA"/>
</dbReference>
<name>A0A1Y0ZBY9_9HYPH</name>
<proteinExistence type="predicted"/>
<gene>
    <name evidence="1" type="ORF">Maq22A_c27875</name>
</gene>
<dbReference type="Proteomes" id="UP000061432">
    <property type="component" value="Chromosome"/>
</dbReference>